<dbReference type="InterPro" id="IPR000644">
    <property type="entry name" value="CBS_dom"/>
</dbReference>
<protein>
    <recommendedName>
        <fullName evidence="4">CNNM transmembrane domain-containing protein</fullName>
    </recommendedName>
</protein>
<organism evidence="5">
    <name type="scientific">marine metagenome</name>
    <dbReference type="NCBI Taxonomy" id="408172"/>
    <lineage>
        <taxon>unclassified sequences</taxon>
        <taxon>metagenomes</taxon>
        <taxon>ecological metagenomes</taxon>
    </lineage>
</organism>
<dbReference type="GO" id="GO:0005886">
    <property type="term" value="C:plasma membrane"/>
    <property type="evidence" value="ECO:0007669"/>
    <property type="project" value="UniProtKB-SubCell"/>
</dbReference>
<evidence type="ECO:0000259" key="4">
    <source>
        <dbReference type="PROSITE" id="PS51846"/>
    </source>
</evidence>
<keyword evidence="3" id="KW-0812">Transmembrane</keyword>
<dbReference type="Pfam" id="PF01595">
    <property type="entry name" value="CNNM"/>
    <property type="match status" value="1"/>
</dbReference>
<dbReference type="PANTHER" id="PTHR43099:SF5">
    <property type="entry name" value="HLYC_CORC FAMILY TRANSPORTER"/>
    <property type="match status" value="1"/>
</dbReference>
<dbReference type="Gene3D" id="3.10.580.10">
    <property type="entry name" value="CBS-domain"/>
    <property type="match status" value="1"/>
</dbReference>
<dbReference type="PANTHER" id="PTHR43099">
    <property type="entry name" value="UPF0053 PROTEIN YRKA"/>
    <property type="match status" value="1"/>
</dbReference>
<dbReference type="Pfam" id="PF00571">
    <property type="entry name" value="CBS"/>
    <property type="match status" value="1"/>
</dbReference>
<dbReference type="InterPro" id="IPR002550">
    <property type="entry name" value="CNNM"/>
</dbReference>
<proteinExistence type="predicted"/>
<feature type="transmembrane region" description="Helical" evidence="3">
    <location>
        <begin position="82"/>
        <end position="107"/>
    </location>
</feature>
<evidence type="ECO:0000313" key="5">
    <source>
        <dbReference type="EMBL" id="SVC16288.1"/>
    </source>
</evidence>
<comment type="subcellular location">
    <subcellularLocation>
        <location evidence="1">Cell membrane</location>
        <topology evidence="1">Multi-pass membrane protein</topology>
    </subcellularLocation>
</comment>
<gene>
    <name evidence="5" type="ORF">METZ01_LOCUS269142</name>
</gene>
<dbReference type="SUPFAM" id="SSF54631">
    <property type="entry name" value="CBS-domain pair"/>
    <property type="match status" value="1"/>
</dbReference>
<keyword evidence="3" id="KW-1133">Transmembrane helix</keyword>
<accession>A0A382JWN5</accession>
<name>A0A382JWN5_9ZZZZ</name>
<feature type="domain" description="CNNM transmembrane" evidence="4">
    <location>
        <begin position="1"/>
        <end position="187"/>
    </location>
</feature>
<reference evidence="5" key="1">
    <citation type="submission" date="2018-05" db="EMBL/GenBank/DDBJ databases">
        <authorList>
            <person name="Lanie J.A."/>
            <person name="Ng W.-L."/>
            <person name="Kazmierczak K.M."/>
            <person name="Andrzejewski T.M."/>
            <person name="Davidsen T.M."/>
            <person name="Wayne K.J."/>
            <person name="Tettelin H."/>
            <person name="Glass J.I."/>
            <person name="Rusch D."/>
            <person name="Podicherti R."/>
            <person name="Tsui H.-C.T."/>
            <person name="Winkler M.E."/>
        </authorList>
    </citation>
    <scope>NUCLEOTIDE SEQUENCE</scope>
</reference>
<dbReference type="InterPro" id="IPR051676">
    <property type="entry name" value="UPF0053_domain"/>
</dbReference>
<dbReference type="AlphaFoldDB" id="A0A382JWN5"/>
<dbReference type="InterPro" id="IPR046342">
    <property type="entry name" value="CBS_dom_sf"/>
</dbReference>
<sequence>CLGLSFFLSGMETGLTELSRLRLRRKAREGNANAGRLQDIVDQSEDMLWTILVGNTLANLIIFLSSLFFMQQLMGIDSPKETLIHLDVISVAYWLLFTLFALLFYTLCELLPKMIFREYPDQLCLHLSHLFAAVNFVFSPLVKLLRGVSRLILFTTGGRELQDHLFGSREELRQMMTESSQSLTEDEREMIDRVLDLQKIPVRDLAVPFENLPEITSEMTVEELVQKHSVEASIRIPVWHDNDGRRRIVGVINLRRLIFLPESEWHRPVGHFLESALYQDEDIRLQKLLQLMQRSCQRAVIILNKRKQELGIVSLPDILKVIFGEVRV</sequence>
<keyword evidence="2" id="KW-1003">Cell membrane</keyword>
<evidence type="ECO:0000256" key="3">
    <source>
        <dbReference type="SAM" id="Phobius"/>
    </source>
</evidence>
<evidence type="ECO:0000256" key="1">
    <source>
        <dbReference type="ARBA" id="ARBA00004651"/>
    </source>
</evidence>
<feature type="non-terminal residue" evidence="5">
    <location>
        <position position="1"/>
    </location>
</feature>
<dbReference type="EMBL" id="UINC01076791">
    <property type="protein sequence ID" value="SVC16288.1"/>
    <property type="molecule type" value="Genomic_DNA"/>
</dbReference>
<keyword evidence="3" id="KW-0472">Membrane</keyword>
<evidence type="ECO:0000256" key="2">
    <source>
        <dbReference type="ARBA" id="ARBA00022475"/>
    </source>
</evidence>
<dbReference type="PROSITE" id="PS51846">
    <property type="entry name" value="CNNM"/>
    <property type="match status" value="1"/>
</dbReference>
<feature type="transmembrane region" description="Helical" evidence="3">
    <location>
        <begin position="47"/>
        <end position="70"/>
    </location>
</feature>